<keyword evidence="2" id="KW-0378">Hydrolase</keyword>
<proteinExistence type="predicted"/>
<dbReference type="EMBL" id="JAGWCR010000028">
    <property type="protein sequence ID" value="MBS3652511.1"/>
    <property type="molecule type" value="Genomic_DNA"/>
</dbReference>
<keyword evidence="1" id="KW-0472">Membrane</keyword>
<dbReference type="SUPFAM" id="SSF56601">
    <property type="entry name" value="beta-lactamase/transpeptidase-like"/>
    <property type="match status" value="1"/>
</dbReference>
<gene>
    <name evidence="2" type="ORF">KEU06_28420</name>
</gene>
<protein>
    <submittedName>
        <fullName evidence="2">Serine hydrolase</fullName>
    </submittedName>
</protein>
<dbReference type="GO" id="GO:0016787">
    <property type="term" value="F:hydrolase activity"/>
    <property type="evidence" value="ECO:0007669"/>
    <property type="project" value="UniProtKB-KW"/>
</dbReference>
<organism evidence="2 3">
    <name type="scientific">Pseudaminobacter soli</name>
    <name type="common">ex Zhang et al. 2022</name>
    <dbReference type="NCBI Taxonomy" id="2831468"/>
    <lineage>
        <taxon>Bacteria</taxon>
        <taxon>Pseudomonadati</taxon>
        <taxon>Pseudomonadota</taxon>
        <taxon>Alphaproteobacteria</taxon>
        <taxon>Hyphomicrobiales</taxon>
        <taxon>Phyllobacteriaceae</taxon>
        <taxon>Pseudaminobacter</taxon>
    </lineage>
</organism>
<evidence type="ECO:0000256" key="1">
    <source>
        <dbReference type="SAM" id="Phobius"/>
    </source>
</evidence>
<dbReference type="AlphaFoldDB" id="A0A942E7S8"/>
<evidence type="ECO:0000313" key="2">
    <source>
        <dbReference type="EMBL" id="MBS3652511.1"/>
    </source>
</evidence>
<dbReference type="Gene3D" id="3.40.710.10">
    <property type="entry name" value="DD-peptidase/beta-lactamase superfamily"/>
    <property type="match status" value="1"/>
</dbReference>
<reference evidence="2" key="1">
    <citation type="submission" date="2021-04" db="EMBL/GenBank/DDBJ databases">
        <title>Pseudaminobacter soli sp. nov., isolated from paddy soil contaminated by heavy metals.</title>
        <authorList>
            <person name="Zhang K."/>
        </authorList>
    </citation>
    <scope>NUCLEOTIDE SEQUENCE</scope>
    <source>
        <strain evidence="2">19-2017</strain>
    </source>
</reference>
<dbReference type="InterPro" id="IPR012338">
    <property type="entry name" value="Beta-lactam/transpept-like"/>
</dbReference>
<name>A0A942E7S8_9HYPH</name>
<comment type="caution">
    <text evidence="2">The sequence shown here is derived from an EMBL/GenBank/DDBJ whole genome shotgun (WGS) entry which is preliminary data.</text>
</comment>
<sequence length="74" mass="8036">MRARRAELVYEPLTVGRVGWLHLPRKLPRKDGLINKPGSTNGFGAYVSFVPAEGIGIVILAIKSYPNPAHVKAA</sequence>
<dbReference type="Proteomes" id="UP000680348">
    <property type="component" value="Unassembled WGS sequence"/>
</dbReference>
<accession>A0A942E7S8</accession>
<keyword evidence="3" id="KW-1185">Reference proteome</keyword>
<evidence type="ECO:0000313" key="3">
    <source>
        <dbReference type="Proteomes" id="UP000680348"/>
    </source>
</evidence>
<keyword evidence="1" id="KW-1133">Transmembrane helix</keyword>
<feature type="transmembrane region" description="Helical" evidence="1">
    <location>
        <begin position="43"/>
        <end position="62"/>
    </location>
</feature>
<keyword evidence="1" id="KW-0812">Transmembrane</keyword>